<proteinExistence type="predicted"/>
<reference evidence="1" key="1">
    <citation type="submission" date="2021-01" db="EMBL/GenBank/DDBJ databases">
        <authorList>
            <consortium name="Genoscope - CEA"/>
            <person name="William W."/>
        </authorList>
    </citation>
    <scope>NUCLEOTIDE SEQUENCE</scope>
</reference>
<accession>A0A8S1YLL9</accession>
<dbReference type="EMBL" id="CAJJDO010000242">
    <property type="protein sequence ID" value="CAD8214720.1"/>
    <property type="molecule type" value="Genomic_DNA"/>
</dbReference>
<comment type="caution">
    <text evidence="1">The sequence shown here is derived from an EMBL/GenBank/DDBJ whole genome shotgun (WGS) entry which is preliminary data.</text>
</comment>
<dbReference type="AlphaFoldDB" id="A0A8S1YLL9"/>
<name>A0A8S1YLL9_9CILI</name>
<gene>
    <name evidence="1" type="ORF">PPENT_87.1.T2420002</name>
</gene>
<protein>
    <submittedName>
        <fullName evidence="1">Uncharacterized protein</fullName>
    </submittedName>
</protein>
<dbReference type="Proteomes" id="UP000689195">
    <property type="component" value="Unassembled WGS sequence"/>
</dbReference>
<organism evidence="1 2">
    <name type="scientific">Paramecium pentaurelia</name>
    <dbReference type="NCBI Taxonomy" id="43138"/>
    <lineage>
        <taxon>Eukaryota</taxon>
        <taxon>Sar</taxon>
        <taxon>Alveolata</taxon>
        <taxon>Ciliophora</taxon>
        <taxon>Intramacronucleata</taxon>
        <taxon>Oligohymenophorea</taxon>
        <taxon>Peniculida</taxon>
        <taxon>Parameciidae</taxon>
        <taxon>Paramecium</taxon>
    </lineage>
</organism>
<evidence type="ECO:0000313" key="2">
    <source>
        <dbReference type="Proteomes" id="UP000689195"/>
    </source>
</evidence>
<keyword evidence="2" id="KW-1185">Reference proteome</keyword>
<evidence type="ECO:0000313" key="1">
    <source>
        <dbReference type="EMBL" id="CAD8214720.1"/>
    </source>
</evidence>
<sequence>MQFIFHFSHLLEVGFEWAFGKTISNILKGVAEITLPFRFTANANKKLKRQLNDLKCLFEYQKRLIDQNITKSIFEMNIAMVGVIKNFNHIKKTKFKQLKSHHGFVRQSH</sequence>